<feature type="transmembrane region" description="Helical" evidence="6">
    <location>
        <begin position="193"/>
        <end position="214"/>
    </location>
</feature>
<dbReference type="PIRSF" id="PIRSF038958">
    <property type="entry name" value="PG_synth_SpoVB"/>
    <property type="match status" value="1"/>
</dbReference>
<protein>
    <submittedName>
        <fullName evidence="7">Oligosaccharide flippase family protein</fullName>
    </submittedName>
</protein>
<dbReference type="EMBL" id="VUMM01000006">
    <property type="protein sequence ID" value="MSS01420.1"/>
    <property type="molecule type" value="Genomic_DNA"/>
</dbReference>
<comment type="subcellular location">
    <subcellularLocation>
        <location evidence="1">Cell membrane</location>
        <topology evidence="1">Multi-pass membrane protein</topology>
    </subcellularLocation>
</comment>
<comment type="caution">
    <text evidence="7">The sequence shown here is derived from an EMBL/GenBank/DDBJ whole genome shotgun (WGS) entry which is preliminary data.</text>
</comment>
<organism evidence="7 8">
    <name type="scientific">Floccifex porci</name>
    <dbReference type="NCBI Taxonomy" id="2606629"/>
    <lineage>
        <taxon>Bacteria</taxon>
        <taxon>Bacillati</taxon>
        <taxon>Bacillota</taxon>
        <taxon>Erysipelotrichia</taxon>
        <taxon>Erysipelotrichales</taxon>
        <taxon>Erysipelotrichaceae</taxon>
        <taxon>Floccifex</taxon>
    </lineage>
</organism>
<feature type="transmembrane region" description="Helical" evidence="6">
    <location>
        <begin position="375"/>
        <end position="396"/>
    </location>
</feature>
<dbReference type="AlphaFoldDB" id="A0A7X2N2S0"/>
<keyword evidence="8" id="KW-1185">Reference proteome</keyword>
<keyword evidence="2" id="KW-1003">Cell membrane</keyword>
<evidence type="ECO:0000313" key="8">
    <source>
        <dbReference type="Proteomes" id="UP000470082"/>
    </source>
</evidence>
<keyword evidence="4 6" id="KW-1133">Transmembrane helix</keyword>
<dbReference type="PANTHER" id="PTHR30250">
    <property type="entry name" value="PST FAMILY PREDICTED COLANIC ACID TRANSPORTER"/>
    <property type="match status" value="1"/>
</dbReference>
<dbReference type="Pfam" id="PF01943">
    <property type="entry name" value="Polysacc_synt"/>
    <property type="match status" value="1"/>
</dbReference>
<proteinExistence type="predicted"/>
<dbReference type="InterPro" id="IPR002797">
    <property type="entry name" value="Polysacc_synth"/>
</dbReference>
<feature type="transmembrane region" description="Helical" evidence="6">
    <location>
        <begin position="12"/>
        <end position="35"/>
    </location>
</feature>
<feature type="transmembrane region" description="Helical" evidence="6">
    <location>
        <begin position="417"/>
        <end position="444"/>
    </location>
</feature>
<evidence type="ECO:0000256" key="2">
    <source>
        <dbReference type="ARBA" id="ARBA00022475"/>
    </source>
</evidence>
<feature type="transmembrane region" description="Helical" evidence="6">
    <location>
        <begin position="127"/>
        <end position="148"/>
    </location>
</feature>
<dbReference type="Proteomes" id="UP000470082">
    <property type="component" value="Unassembled WGS sequence"/>
</dbReference>
<name>A0A7X2N2S0_9FIRM</name>
<feature type="transmembrane region" description="Helical" evidence="6">
    <location>
        <begin position="55"/>
        <end position="75"/>
    </location>
</feature>
<evidence type="ECO:0000256" key="5">
    <source>
        <dbReference type="ARBA" id="ARBA00023136"/>
    </source>
</evidence>
<feature type="transmembrane region" description="Helical" evidence="6">
    <location>
        <begin position="95"/>
        <end position="121"/>
    </location>
</feature>
<sequence>MKRSSNVKKSIILSGLVGTGGLFIAKLIGIVYAIPFSSILGNEAYMGIYGQAYNIYSYVLTVFTAGFPFAIATLVARYSVLKDAKSILSVKKLSLAFLSITGFSGMLLLMLLAGKIAPIMVEENIDIMVNTLRILAIAVFLVPVLSAFRGFYQGLKEMEEYAISQAFEQIFRVLFLLAGSCIAVYALGLDRKYALYISVLSTSIAAIAGIVQIYQFDRKHIGEIESLALNQKDKAVDNKKIFKDFVSISIPYLLSSILGYSQQIYNAILLPIGLRLHNYESKVITTIISSTTYVGVKITAIPMILAPGFAAAIIPHITEALTKKDYKLIRKNIIDCINIILYIGIPVCFCIFLYAKPINYTLFYNEDLKLASYVLAWLSLEAFLGTLAPVVTNLMMALELRKNYFKRLIISTIIKGILIVPMIYIFGFAGSVLSSVIGDGYLILSNLQEVKKVFKVKFRKVTWVLIRVLISIVFMGLTSFILNKIGIGGTESGKMISFVWMCINGLISVLVFAGVSIFLNVPKVVFHMDVVKFVKTKLRRGNA</sequence>
<keyword evidence="5 6" id="KW-0472">Membrane</keyword>
<dbReference type="GO" id="GO:0005886">
    <property type="term" value="C:plasma membrane"/>
    <property type="evidence" value="ECO:0007669"/>
    <property type="project" value="UniProtKB-SubCell"/>
</dbReference>
<dbReference type="RefSeq" id="WP_154459953.1">
    <property type="nucleotide sequence ID" value="NZ_VUMM01000006.1"/>
</dbReference>
<evidence type="ECO:0000256" key="6">
    <source>
        <dbReference type="SAM" id="Phobius"/>
    </source>
</evidence>
<dbReference type="InterPro" id="IPR050833">
    <property type="entry name" value="Poly_Biosynth_Transport"/>
</dbReference>
<dbReference type="InterPro" id="IPR024923">
    <property type="entry name" value="PG_synth_SpoVB"/>
</dbReference>
<dbReference type="PANTHER" id="PTHR30250:SF21">
    <property type="entry name" value="LIPID II FLIPPASE MURJ"/>
    <property type="match status" value="1"/>
</dbReference>
<gene>
    <name evidence="7" type="ORF">FYJ50_04765</name>
</gene>
<reference evidence="7 8" key="1">
    <citation type="submission" date="2019-08" db="EMBL/GenBank/DDBJ databases">
        <title>In-depth cultivation of the pig gut microbiome towards novel bacterial diversity and tailored functional studies.</title>
        <authorList>
            <person name="Wylensek D."/>
            <person name="Hitch T.C.A."/>
            <person name="Clavel T."/>
        </authorList>
    </citation>
    <scope>NUCLEOTIDE SEQUENCE [LARGE SCALE GENOMIC DNA]</scope>
    <source>
        <strain evidence="7 8">LKV-178-WT-2G</strain>
    </source>
</reference>
<feature type="transmembrane region" description="Helical" evidence="6">
    <location>
        <begin position="169"/>
        <end position="187"/>
    </location>
</feature>
<feature type="transmembrane region" description="Helical" evidence="6">
    <location>
        <begin position="495"/>
        <end position="519"/>
    </location>
</feature>
<feature type="transmembrane region" description="Helical" evidence="6">
    <location>
        <begin position="464"/>
        <end position="483"/>
    </location>
</feature>
<evidence type="ECO:0000256" key="4">
    <source>
        <dbReference type="ARBA" id="ARBA00022989"/>
    </source>
</evidence>
<accession>A0A7X2N2S0</accession>
<evidence type="ECO:0000313" key="7">
    <source>
        <dbReference type="EMBL" id="MSS01420.1"/>
    </source>
</evidence>
<feature type="transmembrane region" description="Helical" evidence="6">
    <location>
        <begin position="333"/>
        <end position="355"/>
    </location>
</feature>
<keyword evidence="3 6" id="KW-0812">Transmembrane</keyword>
<evidence type="ECO:0000256" key="1">
    <source>
        <dbReference type="ARBA" id="ARBA00004651"/>
    </source>
</evidence>
<evidence type="ECO:0000256" key="3">
    <source>
        <dbReference type="ARBA" id="ARBA00022692"/>
    </source>
</evidence>